<accession>A0A450S1R6</accession>
<evidence type="ECO:0000313" key="3">
    <source>
        <dbReference type="EMBL" id="VFK16295.1"/>
    </source>
</evidence>
<proteinExistence type="predicted"/>
<reference evidence="2" key="1">
    <citation type="submission" date="2019-02" db="EMBL/GenBank/DDBJ databases">
        <authorList>
            <person name="Gruber-Vodicka R. H."/>
            <person name="Seah K. B. B."/>
        </authorList>
    </citation>
    <scope>NUCLEOTIDE SEQUENCE</scope>
    <source>
        <strain evidence="1">BECK_BZ163</strain>
        <strain evidence="3">BECK_BZ164</strain>
        <strain evidence="2">BECK_BZ165</strain>
    </source>
</reference>
<evidence type="ECO:0000313" key="1">
    <source>
        <dbReference type="EMBL" id="VFJ43636.1"/>
    </source>
</evidence>
<dbReference type="EMBL" id="CAADEZ010000011">
    <property type="protein sequence ID" value="VFJ43636.1"/>
    <property type="molecule type" value="Genomic_DNA"/>
</dbReference>
<dbReference type="EMBL" id="CAADFA010000027">
    <property type="protein sequence ID" value="VFJ45582.1"/>
    <property type="molecule type" value="Genomic_DNA"/>
</dbReference>
<organism evidence="2">
    <name type="scientific">Candidatus Kentrum sp. FM</name>
    <dbReference type="NCBI Taxonomy" id="2126340"/>
    <lineage>
        <taxon>Bacteria</taxon>
        <taxon>Pseudomonadati</taxon>
        <taxon>Pseudomonadota</taxon>
        <taxon>Gammaproteobacteria</taxon>
        <taxon>Candidatus Kentrum</taxon>
    </lineage>
</organism>
<gene>
    <name evidence="1" type="ORF">BECKFM1743A_GA0114220_100115</name>
    <name evidence="3" type="ORF">BECKFM1743B_GA0114221_104113</name>
    <name evidence="2" type="ORF">BECKFM1743C_GA0114222_100276</name>
</gene>
<sequence length="151" mass="17722">MWDRGYIRNTSNLESRTIQRPHCRFASWTRAIYTHIQILHAKLSNDIGNPACGHLGRKRRAFSRPLESTIARSRPGKGITLPIRHIDNRIVKRCVNMRNAICHIPLYFLSRARRTFCHNNYLSYLRIGLRGPFRVLAFVWVRCPRTGSPRR</sequence>
<dbReference type="AlphaFoldDB" id="A0A450S1R6"/>
<dbReference type="EMBL" id="CAADFL010000411">
    <property type="protein sequence ID" value="VFK16295.1"/>
    <property type="molecule type" value="Genomic_DNA"/>
</dbReference>
<name>A0A450S1R6_9GAMM</name>
<protein>
    <submittedName>
        <fullName evidence="2">Uncharacterized protein</fullName>
    </submittedName>
</protein>
<evidence type="ECO:0000313" key="2">
    <source>
        <dbReference type="EMBL" id="VFJ45582.1"/>
    </source>
</evidence>